<protein>
    <submittedName>
        <fullName evidence="2">Hpt domain-containing protein</fullName>
    </submittedName>
</protein>
<dbReference type="SUPFAM" id="SSF47226">
    <property type="entry name" value="Histidine-containing phosphotransfer domain, HPT domain"/>
    <property type="match status" value="1"/>
</dbReference>
<dbReference type="InterPro" id="IPR036641">
    <property type="entry name" value="HPT_dom_sf"/>
</dbReference>
<dbReference type="EMBL" id="JBHTCQ010000001">
    <property type="protein sequence ID" value="MFC7404582.1"/>
    <property type="molecule type" value="Genomic_DNA"/>
</dbReference>
<evidence type="ECO:0000313" key="2">
    <source>
        <dbReference type="EMBL" id="MFC7404582.1"/>
    </source>
</evidence>
<feature type="domain" description="HPt" evidence="1">
    <location>
        <begin position="53"/>
        <end position="108"/>
    </location>
</feature>
<evidence type="ECO:0000313" key="3">
    <source>
        <dbReference type="Proteomes" id="UP001596455"/>
    </source>
</evidence>
<sequence length="141" mass="15193">MLSELLQERTTVARIVHEVETSAGRAQVSEVLLDPAPLRALVDDLGLEVAQVFVQRFVHQLPFRVDQLRLAVRAGDAEREYDAAHSLASASSMVGARALSWIALDWATAAVTGRRTPGLAGLVRLRRVASETLAILGGDPS</sequence>
<accession>A0ABW2Q6M1</accession>
<gene>
    <name evidence="2" type="ORF">ACFQQL_05635</name>
</gene>
<name>A0ABW2Q6M1_9MICO</name>
<comment type="caution">
    <text evidence="2">The sequence shown here is derived from an EMBL/GenBank/DDBJ whole genome shotgun (WGS) entry which is preliminary data.</text>
</comment>
<dbReference type="Gene3D" id="1.20.120.160">
    <property type="entry name" value="HPT domain"/>
    <property type="match status" value="1"/>
</dbReference>
<keyword evidence="3" id="KW-1185">Reference proteome</keyword>
<dbReference type="InterPro" id="IPR008207">
    <property type="entry name" value="Sig_transdc_His_kin_Hpt_dom"/>
</dbReference>
<proteinExistence type="predicted"/>
<dbReference type="Pfam" id="PF01627">
    <property type="entry name" value="Hpt"/>
    <property type="match status" value="1"/>
</dbReference>
<organism evidence="2 3">
    <name type="scientific">Georgenia alba</name>
    <dbReference type="NCBI Taxonomy" id="2233858"/>
    <lineage>
        <taxon>Bacteria</taxon>
        <taxon>Bacillati</taxon>
        <taxon>Actinomycetota</taxon>
        <taxon>Actinomycetes</taxon>
        <taxon>Micrococcales</taxon>
        <taxon>Bogoriellaceae</taxon>
        <taxon>Georgenia</taxon>
    </lineage>
</organism>
<evidence type="ECO:0000259" key="1">
    <source>
        <dbReference type="Pfam" id="PF01627"/>
    </source>
</evidence>
<dbReference type="RefSeq" id="WP_382392113.1">
    <property type="nucleotide sequence ID" value="NZ_JBHTCQ010000001.1"/>
</dbReference>
<reference evidence="3" key="1">
    <citation type="journal article" date="2019" name="Int. J. Syst. Evol. Microbiol.">
        <title>The Global Catalogue of Microorganisms (GCM) 10K type strain sequencing project: providing services to taxonomists for standard genome sequencing and annotation.</title>
        <authorList>
            <consortium name="The Broad Institute Genomics Platform"/>
            <consortium name="The Broad Institute Genome Sequencing Center for Infectious Disease"/>
            <person name="Wu L."/>
            <person name="Ma J."/>
        </authorList>
    </citation>
    <scope>NUCLEOTIDE SEQUENCE [LARGE SCALE GENOMIC DNA]</scope>
    <source>
        <strain evidence="3">JCM 1490</strain>
    </source>
</reference>
<dbReference type="Proteomes" id="UP001596455">
    <property type="component" value="Unassembled WGS sequence"/>
</dbReference>